<dbReference type="PATRIC" id="fig|1538.10.peg.1141"/>
<evidence type="ECO:0000313" key="1">
    <source>
        <dbReference type="EMBL" id="OAA91388.1"/>
    </source>
</evidence>
<gene>
    <name evidence="1" type="ORF">WY13_00645</name>
</gene>
<sequence length="121" mass="14344">MLELIRRNAIYVDGYREYCQEFWDHDIRYFRPTNPALIDETWFERTKSWYDKKEMGLISGQPVSFHYWAVDGDNFVGEFQLRTELSEEVMAGKGSIGYSVRVTEQGKGYGTEILRQQEVNR</sequence>
<protein>
    <recommendedName>
        <fullName evidence="3">N-acetyltransferase domain-containing protein</fullName>
    </recommendedName>
</protein>
<dbReference type="PANTHER" id="PTHR39173:SF1">
    <property type="entry name" value="ACETYLTRANSFERASE"/>
    <property type="match status" value="1"/>
</dbReference>
<comment type="caution">
    <text evidence="1">The sequence shown here is derived from an EMBL/GenBank/DDBJ whole genome shotgun (WGS) entry which is preliminary data.</text>
</comment>
<dbReference type="AlphaFoldDB" id="A0A166RZD9"/>
<dbReference type="OrthoDB" id="9797989at2"/>
<dbReference type="Gene3D" id="3.40.630.30">
    <property type="match status" value="1"/>
</dbReference>
<dbReference type="PANTHER" id="PTHR39173">
    <property type="entry name" value="ACETYLTRANSFERASE"/>
    <property type="match status" value="1"/>
</dbReference>
<name>A0A166RZD9_9CLOT</name>
<proteinExistence type="predicted"/>
<organism evidence="1 2">
    <name type="scientific">Clostridium ljungdahlii</name>
    <dbReference type="NCBI Taxonomy" id="1538"/>
    <lineage>
        <taxon>Bacteria</taxon>
        <taxon>Bacillati</taxon>
        <taxon>Bacillota</taxon>
        <taxon>Clostridia</taxon>
        <taxon>Eubacteriales</taxon>
        <taxon>Clostridiaceae</taxon>
        <taxon>Clostridium</taxon>
    </lineage>
</organism>
<accession>A0A166RZD9</accession>
<reference evidence="1 2" key="1">
    <citation type="journal article" date="2015" name="Biotechnol. Bioeng.">
        <title>Genome sequence and phenotypic characterization of Caulobacter segnis.</title>
        <authorList>
            <person name="Patel S."/>
            <person name="Fletcher B."/>
            <person name="Scott D.C."/>
            <person name="Ely B."/>
        </authorList>
    </citation>
    <scope>NUCLEOTIDE SEQUENCE [LARGE SCALE GENOMIC DNA]</scope>
    <source>
        <strain evidence="1 2">ERI-2</strain>
    </source>
</reference>
<dbReference type="EMBL" id="LITT01000006">
    <property type="protein sequence ID" value="OAA91388.1"/>
    <property type="molecule type" value="Genomic_DNA"/>
</dbReference>
<dbReference type="RefSeq" id="WP_063554253.1">
    <property type="nucleotide sequence ID" value="NZ_LITT01000006.1"/>
</dbReference>
<evidence type="ECO:0000313" key="2">
    <source>
        <dbReference type="Proteomes" id="UP000077407"/>
    </source>
</evidence>
<dbReference type="SUPFAM" id="SSF55729">
    <property type="entry name" value="Acyl-CoA N-acyltransferases (Nat)"/>
    <property type="match status" value="1"/>
</dbReference>
<evidence type="ECO:0008006" key="3">
    <source>
        <dbReference type="Google" id="ProtNLM"/>
    </source>
</evidence>
<dbReference type="Proteomes" id="UP000077407">
    <property type="component" value="Unassembled WGS sequence"/>
</dbReference>
<dbReference type="InterPro" id="IPR016181">
    <property type="entry name" value="Acyl_CoA_acyltransferase"/>
</dbReference>